<evidence type="ECO:0000313" key="7">
    <source>
        <dbReference type="Proteomes" id="UP000231136"/>
    </source>
</evidence>
<comment type="caution">
    <text evidence="6">The sequence shown here is derived from an EMBL/GenBank/DDBJ whole genome shotgun (WGS) entry which is preliminary data.</text>
</comment>
<feature type="transmembrane region" description="Helical" evidence="5">
    <location>
        <begin position="458"/>
        <end position="476"/>
    </location>
</feature>
<feature type="transmembrane region" description="Helical" evidence="5">
    <location>
        <begin position="482"/>
        <end position="501"/>
    </location>
</feature>
<dbReference type="Proteomes" id="UP000231136">
    <property type="component" value="Unassembled WGS sequence"/>
</dbReference>
<feature type="non-terminal residue" evidence="6">
    <location>
        <position position="1"/>
    </location>
</feature>
<protein>
    <recommendedName>
        <fullName evidence="8">Glycosyl transferase</fullName>
    </recommendedName>
</protein>
<feature type="non-terminal residue" evidence="6">
    <location>
        <position position="796"/>
    </location>
</feature>
<evidence type="ECO:0000256" key="2">
    <source>
        <dbReference type="ARBA" id="ARBA00022676"/>
    </source>
</evidence>
<keyword evidence="5" id="KW-0812">Transmembrane</keyword>
<dbReference type="GO" id="GO:0005886">
    <property type="term" value="C:plasma membrane"/>
    <property type="evidence" value="ECO:0007669"/>
    <property type="project" value="TreeGrafter"/>
</dbReference>
<dbReference type="EMBL" id="PCTR01000078">
    <property type="protein sequence ID" value="PIP85804.1"/>
    <property type="molecule type" value="Genomic_DNA"/>
</dbReference>
<evidence type="ECO:0000256" key="4">
    <source>
        <dbReference type="ARBA" id="ARBA00022989"/>
    </source>
</evidence>
<dbReference type="AlphaFoldDB" id="A0A2H0DUH6"/>
<proteinExistence type="predicted"/>
<dbReference type="PANTHER" id="PTHR43867">
    <property type="entry name" value="CELLULOSE SYNTHASE CATALYTIC SUBUNIT A [UDP-FORMING]"/>
    <property type="match status" value="1"/>
</dbReference>
<name>A0A2H0DUH6_9BACT</name>
<comment type="subcellular location">
    <subcellularLocation>
        <location evidence="1">Membrane</location>
        <topology evidence="1">Multi-pass membrane protein</topology>
    </subcellularLocation>
</comment>
<evidence type="ECO:0000313" key="6">
    <source>
        <dbReference type="EMBL" id="PIP85804.1"/>
    </source>
</evidence>
<keyword evidence="2" id="KW-0328">Glycosyltransferase</keyword>
<gene>
    <name evidence="6" type="ORF">COW83_02320</name>
</gene>
<organism evidence="6 7">
    <name type="scientific">Candidatus Collierbacteria bacterium CG22_combo_CG10-13_8_21_14_all_43_12</name>
    <dbReference type="NCBI Taxonomy" id="1974537"/>
    <lineage>
        <taxon>Bacteria</taxon>
        <taxon>Candidatus Collieribacteriota</taxon>
    </lineage>
</organism>
<dbReference type="GO" id="GO:0016758">
    <property type="term" value="F:hexosyltransferase activity"/>
    <property type="evidence" value="ECO:0007669"/>
    <property type="project" value="TreeGrafter"/>
</dbReference>
<keyword evidence="5" id="KW-0472">Membrane</keyword>
<reference evidence="6 7" key="1">
    <citation type="submission" date="2017-09" db="EMBL/GenBank/DDBJ databases">
        <title>Depth-based differentiation of microbial function through sediment-hosted aquifers and enrichment of novel symbionts in the deep terrestrial subsurface.</title>
        <authorList>
            <person name="Probst A.J."/>
            <person name="Ladd B."/>
            <person name="Jarett J.K."/>
            <person name="Geller-Mcgrath D.E."/>
            <person name="Sieber C.M."/>
            <person name="Emerson J.B."/>
            <person name="Anantharaman K."/>
            <person name="Thomas B.C."/>
            <person name="Malmstrom R."/>
            <person name="Stieglmeier M."/>
            <person name="Klingl A."/>
            <person name="Woyke T."/>
            <person name="Ryan C.M."/>
            <person name="Banfield J.F."/>
        </authorList>
    </citation>
    <scope>NUCLEOTIDE SEQUENCE [LARGE SCALE GENOMIC DNA]</scope>
    <source>
        <strain evidence="6">CG22_combo_CG10-13_8_21_14_all_43_12</strain>
    </source>
</reference>
<evidence type="ECO:0008006" key="8">
    <source>
        <dbReference type="Google" id="ProtNLM"/>
    </source>
</evidence>
<evidence type="ECO:0000256" key="3">
    <source>
        <dbReference type="ARBA" id="ARBA00022679"/>
    </source>
</evidence>
<keyword evidence="3" id="KW-0808">Transferase</keyword>
<dbReference type="InterPro" id="IPR050321">
    <property type="entry name" value="Glycosyltr_2/OpgH_subfam"/>
</dbReference>
<feature type="transmembrane region" description="Helical" evidence="5">
    <location>
        <begin position="361"/>
        <end position="379"/>
    </location>
</feature>
<keyword evidence="4 5" id="KW-1133">Transmembrane helix</keyword>
<evidence type="ECO:0000256" key="5">
    <source>
        <dbReference type="SAM" id="Phobius"/>
    </source>
</evidence>
<dbReference type="PANTHER" id="PTHR43867:SF2">
    <property type="entry name" value="CELLULOSE SYNTHASE CATALYTIC SUBUNIT A [UDP-FORMING]"/>
    <property type="match status" value="1"/>
</dbReference>
<dbReference type="Gene3D" id="1.50.10.140">
    <property type="match status" value="1"/>
</dbReference>
<sequence length="796" mass="91055">PSSPPKLELKGGIPDDLKTVVVIPCLITSSSEIKKLIHILERRYLANKEENLYFALLTDFPDADKQHLPGEDKLLEQLISSAVSLQNKFNGDGKNIFYIFHRDRLYNSHEKKWMGWERKRGKLDEFNSFVMGDTQTGLQCLLGNVDNIRSVKYAITLDVDTQLPIDSAIKLIGTMAHPLNKPEINPRTNSVISGYGIIQPKVGLHAPSAAKSFFTRIFSGEAGLDPYHSVVSNVYQDFFGNSVYLGKGIYDISAFYRCLNKRFPENKLLSHDLLEGSFLRVGLSSDIEILEDFPSSYASFSSRQHRWIRGDWQIIGWLFDPSLSIQSRWKIFDNLRRSLVVPSGFIFLLAGLFLFPDTSIAWIVFALGMVYFPLLERLITITTSKSPGEGWNFLSALKEEFGVLTVRSFMSVSFMAFESIRDLNAIVLALYRTTFHRKGTLEWISHAVEERRGARIRMMYPAILLSSLVGLYWYLFARTIGLVPVLLTVVWFFSPLFSYLSGKPEKHKTQKISEEDKEKLLVDARRIWRYFDEFAQVENNFLPPDNYQISPIPVLAKRTSPTNIGLGLLAAVSANDFGFISRNYLFTYLEQAISTIEKLEKFKGHLFNWYQTDTLATLQPFYISTVDSGNLVTSLIALRQSCQEFITQSEDTSKRTSAWNTTKNVWIEDWLLMTARDGSRLAPTTSSNDLETELSQIINLVVTKIKSLELTISPKLEDKIFSEIENLEHQAEKIVGGDKVGDVIYWRKSVKKLIENRDLMDIVPKQSWHELIDRISKLVDDFDFEFLYSKDRKAFS</sequence>
<accession>A0A2H0DUH6</accession>
<evidence type="ECO:0000256" key="1">
    <source>
        <dbReference type="ARBA" id="ARBA00004141"/>
    </source>
</evidence>